<proteinExistence type="predicted"/>
<sequence>MDASAQQLLADTGYRSEAVMAQPTKDHAQSELVIALWRQDKVAAGKIDSQHYPYIAQMAAKLQTEEGKAATGITSGSASRPMAGSRTCWRFASSACAGWPSAMPSSNSFAWR</sequence>
<comment type="caution">
    <text evidence="1">The sequence shown here is derived from an EMBL/GenBank/DDBJ whole genome shotgun (WGS) entry which is preliminary data.</text>
</comment>
<name>A0A0F9VNY4_9ZZZZ</name>
<accession>A0A0F9VNY4</accession>
<protein>
    <submittedName>
        <fullName evidence="1">Uncharacterized protein</fullName>
    </submittedName>
</protein>
<evidence type="ECO:0000313" key="1">
    <source>
        <dbReference type="EMBL" id="KKO01628.1"/>
    </source>
</evidence>
<reference evidence="1" key="1">
    <citation type="journal article" date="2015" name="Nature">
        <title>Complex archaea that bridge the gap between prokaryotes and eukaryotes.</title>
        <authorList>
            <person name="Spang A."/>
            <person name="Saw J.H."/>
            <person name="Jorgensen S.L."/>
            <person name="Zaremba-Niedzwiedzka K."/>
            <person name="Martijn J."/>
            <person name="Lind A.E."/>
            <person name="van Eijk R."/>
            <person name="Schleper C."/>
            <person name="Guy L."/>
            <person name="Ettema T.J."/>
        </authorList>
    </citation>
    <scope>NUCLEOTIDE SEQUENCE</scope>
</reference>
<dbReference type="AlphaFoldDB" id="A0A0F9VNY4"/>
<gene>
    <name evidence="1" type="ORF">LCGC14_0114350</name>
</gene>
<organism evidence="1">
    <name type="scientific">marine sediment metagenome</name>
    <dbReference type="NCBI Taxonomy" id="412755"/>
    <lineage>
        <taxon>unclassified sequences</taxon>
        <taxon>metagenomes</taxon>
        <taxon>ecological metagenomes</taxon>
    </lineage>
</organism>
<dbReference type="EMBL" id="LAZR01000034">
    <property type="protein sequence ID" value="KKO01628.1"/>
    <property type="molecule type" value="Genomic_DNA"/>
</dbReference>